<organism evidence="5">
    <name type="scientific">Aceria tosichella</name>
    <name type="common">wheat curl mite</name>
    <dbReference type="NCBI Taxonomy" id="561515"/>
    <lineage>
        <taxon>Eukaryota</taxon>
        <taxon>Metazoa</taxon>
        <taxon>Ecdysozoa</taxon>
        <taxon>Arthropoda</taxon>
        <taxon>Chelicerata</taxon>
        <taxon>Arachnida</taxon>
        <taxon>Acari</taxon>
        <taxon>Acariformes</taxon>
        <taxon>Trombidiformes</taxon>
        <taxon>Prostigmata</taxon>
        <taxon>Eupodina</taxon>
        <taxon>Eriophyoidea</taxon>
        <taxon>Eriophyidae</taxon>
        <taxon>Eriophyinae</taxon>
        <taxon>Aceriini</taxon>
        <taxon>Aceria</taxon>
    </lineage>
</organism>
<dbReference type="NCBIfam" id="TIGR00006">
    <property type="entry name" value="16S rRNA (cytosine(1402)-N(4))-methyltransferase RsmH"/>
    <property type="match status" value="1"/>
</dbReference>
<dbReference type="GO" id="GO:0070475">
    <property type="term" value="P:rRNA base methylation"/>
    <property type="evidence" value="ECO:0007669"/>
    <property type="project" value="TreeGrafter"/>
</dbReference>
<evidence type="ECO:0000256" key="2">
    <source>
        <dbReference type="ARBA" id="ARBA00022603"/>
    </source>
</evidence>
<dbReference type="PANTHER" id="PTHR11265">
    <property type="entry name" value="S-ADENOSYL-METHYLTRANSFERASE MRAW"/>
    <property type="match status" value="1"/>
</dbReference>
<name>A0A6G1SKU9_9ACAR</name>
<keyword evidence="4" id="KW-0949">S-adenosyl-L-methionine</keyword>
<keyword evidence="2 5" id="KW-0489">Methyltransferase</keyword>
<dbReference type="Gene3D" id="3.40.50.150">
    <property type="entry name" value="Vaccinia Virus protein VP39"/>
    <property type="match status" value="1"/>
</dbReference>
<dbReference type="InterPro" id="IPR023397">
    <property type="entry name" value="SAM-dep_MeTrfase_MraW_recog"/>
</dbReference>
<proteinExistence type="inferred from homology"/>
<dbReference type="PIRSF" id="PIRSF004486">
    <property type="entry name" value="MraW"/>
    <property type="match status" value="1"/>
</dbReference>
<protein>
    <submittedName>
        <fullName evidence="5">Putative methyltransferase-like protein 15</fullName>
    </submittedName>
</protein>
<reference evidence="5" key="1">
    <citation type="submission" date="2018-10" db="EMBL/GenBank/DDBJ databases">
        <title>Transcriptome assembly of Aceria tosichella (Wheat curl mite) Type 2.</title>
        <authorList>
            <person name="Scully E.D."/>
            <person name="Geib S.M."/>
            <person name="Palmer N.A."/>
            <person name="Gupta A.K."/>
            <person name="Sarath G."/>
            <person name="Tatineni S."/>
        </authorList>
    </citation>
    <scope>NUCLEOTIDE SEQUENCE</scope>
    <source>
        <strain evidence="5">LincolnNE</strain>
    </source>
</reference>
<dbReference type="Gene3D" id="1.10.150.170">
    <property type="entry name" value="Putative methyltransferase TM0872, insert domain"/>
    <property type="match status" value="1"/>
</dbReference>
<dbReference type="InterPro" id="IPR029063">
    <property type="entry name" value="SAM-dependent_MTases_sf"/>
</dbReference>
<sequence>MNHTPVLAKEIVHLLRPQDGKVFIDMTFGAGGHSRRLLDTNKDIKIIAVDRDPIAYKRAQELSAEIANKSAVFKINQSVIPIHGKFSTVMKQIHLSGVPYGSVHGVIFDLGASSMQFDDPKRGFSISSEGPLDMRMDNSNESDITAEDVVNNLSQESLASVIRIYGEERRSRKLSNAIVDARTLLGRIRTTQELSRVVASTVPSSIDAMGRFAHGGTRLFQALRIFVNNELNELNYALQKIREFLIPAKTVKTVNGNDDDINLVGSDYGIAAVLTFHSLEDKIVKRHFLSADPDEPDFRYTTQHDRIRTNVLESVDDIRDLGKFKKWHPILKHVSKPSDEEIAANPRSRSAKLRAAIRID</sequence>
<dbReference type="GO" id="GO:0071424">
    <property type="term" value="F:rRNA (cytosine-N4-)-methyltransferase activity"/>
    <property type="evidence" value="ECO:0007669"/>
    <property type="project" value="TreeGrafter"/>
</dbReference>
<evidence type="ECO:0000256" key="4">
    <source>
        <dbReference type="ARBA" id="ARBA00022691"/>
    </source>
</evidence>
<dbReference type="SUPFAM" id="SSF81799">
    <property type="entry name" value="Putative methyltransferase TM0872, insert domain"/>
    <property type="match status" value="1"/>
</dbReference>
<gene>
    <name evidence="5" type="primary">METTL15</name>
    <name evidence="5" type="ORF">g.13214</name>
</gene>
<dbReference type="SUPFAM" id="SSF53335">
    <property type="entry name" value="S-adenosyl-L-methionine-dependent methyltransferases"/>
    <property type="match status" value="1"/>
</dbReference>
<evidence type="ECO:0000256" key="3">
    <source>
        <dbReference type="ARBA" id="ARBA00022679"/>
    </source>
</evidence>
<keyword evidence="3 5" id="KW-0808">Transferase</keyword>
<dbReference type="EMBL" id="GGYP01006334">
    <property type="protein sequence ID" value="MDE51105.1"/>
    <property type="molecule type" value="Transcribed_RNA"/>
</dbReference>
<dbReference type="AlphaFoldDB" id="A0A6G1SKU9"/>
<dbReference type="Pfam" id="PF01795">
    <property type="entry name" value="Methyltransf_5"/>
    <property type="match status" value="2"/>
</dbReference>
<dbReference type="HAMAP" id="MF_01007">
    <property type="entry name" value="16SrRNA_methyltr_H"/>
    <property type="match status" value="1"/>
</dbReference>
<dbReference type="InterPro" id="IPR002903">
    <property type="entry name" value="RsmH"/>
</dbReference>
<evidence type="ECO:0000313" key="5">
    <source>
        <dbReference type="EMBL" id="MDE51105.1"/>
    </source>
</evidence>
<dbReference type="PANTHER" id="PTHR11265:SF0">
    <property type="entry name" value="12S RRNA N4-METHYLCYTIDINE METHYLTRANSFERASE"/>
    <property type="match status" value="1"/>
</dbReference>
<evidence type="ECO:0000256" key="1">
    <source>
        <dbReference type="ARBA" id="ARBA00010396"/>
    </source>
</evidence>
<comment type="similarity">
    <text evidence="1">Belongs to the methyltransferase superfamily. RsmH family.</text>
</comment>
<accession>A0A6G1SKU9</accession>